<organism evidence="1 2">
    <name type="scientific">Nesidiocoris tenuis</name>
    <dbReference type="NCBI Taxonomy" id="355587"/>
    <lineage>
        <taxon>Eukaryota</taxon>
        <taxon>Metazoa</taxon>
        <taxon>Ecdysozoa</taxon>
        <taxon>Arthropoda</taxon>
        <taxon>Hexapoda</taxon>
        <taxon>Insecta</taxon>
        <taxon>Pterygota</taxon>
        <taxon>Neoptera</taxon>
        <taxon>Paraneoptera</taxon>
        <taxon>Hemiptera</taxon>
        <taxon>Heteroptera</taxon>
        <taxon>Panheteroptera</taxon>
        <taxon>Cimicomorpha</taxon>
        <taxon>Miridae</taxon>
        <taxon>Dicyphina</taxon>
        <taxon>Nesidiocoris</taxon>
    </lineage>
</organism>
<proteinExistence type="predicted"/>
<accession>A0ABN7AVY9</accession>
<dbReference type="Proteomes" id="UP001307889">
    <property type="component" value="Chromosome 7"/>
</dbReference>
<keyword evidence="2" id="KW-1185">Reference proteome</keyword>
<evidence type="ECO:0000313" key="1">
    <source>
        <dbReference type="EMBL" id="BES96350.1"/>
    </source>
</evidence>
<reference evidence="1 2" key="1">
    <citation type="submission" date="2023-09" db="EMBL/GenBank/DDBJ databases">
        <title>Nesidiocoris tenuis whole genome shotgun sequence.</title>
        <authorList>
            <person name="Shibata T."/>
            <person name="Shimoda M."/>
            <person name="Kobayashi T."/>
            <person name="Uehara T."/>
        </authorList>
    </citation>
    <scope>NUCLEOTIDE SEQUENCE [LARGE SCALE GENOMIC DNA]</scope>
    <source>
        <strain evidence="1 2">Japan</strain>
    </source>
</reference>
<protein>
    <submittedName>
        <fullName evidence="1">Uncharacterized protein</fullName>
    </submittedName>
</protein>
<gene>
    <name evidence="1" type="ORF">NTJ_09161</name>
</gene>
<name>A0ABN7AVY9_9HEMI</name>
<evidence type="ECO:0000313" key="2">
    <source>
        <dbReference type="Proteomes" id="UP001307889"/>
    </source>
</evidence>
<dbReference type="EMBL" id="AP028915">
    <property type="protein sequence ID" value="BES96350.1"/>
    <property type="molecule type" value="Genomic_DNA"/>
</dbReference>
<sequence>MNPISRFATKKLVSAVGEYETQLNAHKQLHHLLKESLKEKDQQLQTTINNLEKMRTQAQGDNSIPRRADVIDDHFNLCRTH</sequence>